<dbReference type="RefSeq" id="WP_266123021.1">
    <property type="nucleotide sequence ID" value="NZ_JAJHNU010000003.1"/>
</dbReference>
<dbReference type="Proteomes" id="UP001168613">
    <property type="component" value="Unassembled WGS sequence"/>
</dbReference>
<keyword evidence="5" id="KW-0408">Iron</keyword>
<reference evidence="7" key="1">
    <citation type="submission" date="2021-11" db="EMBL/GenBank/DDBJ databases">
        <title>Draft genome sequence of Alcaligenes endophyticus type strain CCUG 75668T.</title>
        <authorList>
            <person name="Salva-Serra F."/>
            <person name="Duran R.E."/>
            <person name="Seeger M."/>
            <person name="Moore E.R.B."/>
            <person name="Jaen-Luchoro D."/>
        </authorList>
    </citation>
    <scope>NUCLEOTIDE SEQUENCE</scope>
    <source>
        <strain evidence="7">CCUG 75668</strain>
    </source>
</reference>
<feature type="domain" description="TauD/TfdA-like" evidence="6">
    <location>
        <begin position="3"/>
        <end position="271"/>
    </location>
</feature>
<dbReference type="Gene3D" id="3.60.130.10">
    <property type="entry name" value="Clavaminate synthase-like"/>
    <property type="match status" value="1"/>
</dbReference>
<evidence type="ECO:0000256" key="4">
    <source>
        <dbReference type="ARBA" id="ARBA00023002"/>
    </source>
</evidence>
<evidence type="ECO:0000256" key="2">
    <source>
        <dbReference type="ARBA" id="ARBA00022723"/>
    </source>
</evidence>
<organism evidence="7 8">
    <name type="scientific">Alcaligenes endophyticus</name>
    <dbReference type="NCBI Taxonomy" id="1929088"/>
    <lineage>
        <taxon>Bacteria</taxon>
        <taxon>Pseudomonadati</taxon>
        <taxon>Pseudomonadota</taxon>
        <taxon>Betaproteobacteria</taxon>
        <taxon>Burkholderiales</taxon>
        <taxon>Alcaligenaceae</taxon>
        <taxon>Alcaligenes</taxon>
    </lineage>
</organism>
<comment type="caution">
    <text evidence="7">The sequence shown here is derived from an EMBL/GenBank/DDBJ whole genome shotgun (WGS) entry which is preliminary data.</text>
</comment>
<sequence>MQIQRLSPNFGAEVHAIDLNQISDEQFAQIEKAFLDHQLLVFKKQALSPAAQIDFSRRFGELDVHVLTQYNHPQHEEIFVLSNVVENGKPIGISDGGSYWHSDFAFQERPASATILNAQQIPEQGGQTLFIDMYQAYEDLSQEYKQRLQGLQAIHRYRSRRSNQEAGTQVKLNQDQEKATPDMVHPVVRTHVQTGRKALFVHPGMAAEIVGLSEQESNEILSFLFDHSTQEKYQYAFSWTPGDVVMWDNRCTMHKATTRDLPAHMHRTIFRTTVRGERPV</sequence>
<protein>
    <submittedName>
        <fullName evidence="7">TauD/TfdA family dioxygenase</fullName>
    </submittedName>
</protein>
<evidence type="ECO:0000256" key="3">
    <source>
        <dbReference type="ARBA" id="ARBA00022964"/>
    </source>
</evidence>
<dbReference type="InterPro" id="IPR051323">
    <property type="entry name" value="AtsK-like"/>
</dbReference>
<accession>A0ABT8EL03</accession>
<dbReference type="GO" id="GO:0051213">
    <property type="term" value="F:dioxygenase activity"/>
    <property type="evidence" value="ECO:0007669"/>
    <property type="project" value="UniProtKB-KW"/>
</dbReference>
<comment type="similarity">
    <text evidence="1">Belongs to the TfdA dioxygenase family.</text>
</comment>
<dbReference type="EMBL" id="JAJHNU010000003">
    <property type="protein sequence ID" value="MDN4121973.1"/>
    <property type="molecule type" value="Genomic_DNA"/>
</dbReference>
<keyword evidence="8" id="KW-1185">Reference proteome</keyword>
<evidence type="ECO:0000256" key="5">
    <source>
        <dbReference type="ARBA" id="ARBA00023004"/>
    </source>
</evidence>
<dbReference type="InterPro" id="IPR003819">
    <property type="entry name" value="TauD/TfdA-like"/>
</dbReference>
<dbReference type="PANTHER" id="PTHR30468:SF1">
    <property type="entry name" value="ALPHA-KETOGLUTARATE-DEPENDENT SULFONATE DIOXYGENASE"/>
    <property type="match status" value="1"/>
</dbReference>
<name>A0ABT8EL03_9BURK</name>
<dbReference type="SUPFAM" id="SSF51197">
    <property type="entry name" value="Clavaminate synthase-like"/>
    <property type="match status" value="1"/>
</dbReference>
<evidence type="ECO:0000313" key="7">
    <source>
        <dbReference type="EMBL" id="MDN4121973.1"/>
    </source>
</evidence>
<dbReference type="InterPro" id="IPR042098">
    <property type="entry name" value="TauD-like_sf"/>
</dbReference>
<dbReference type="Pfam" id="PF02668">
    <property type="entry name" value="TauD"/>
    <property type="match status" value="1"/>
</dbReference>
<proteinExistence type="inferred from homology"/>
<gene>
    <name evidence="7" type="ORF">LMS43_11810</name>
</gene>
<evidence type="ECO:0000313" key="8">
    <source>
        <dbReference type="Proteomes" id="UP001168613"/>
    </source>
</evidence>
<keyword evidence="2" id="KW-0479">Metal-binding</keyword>
<evidence type="ECO:0000256" key="1">
    <source>
        <dbReference type="ARBA" id="ARBA00005896"/>
    </source>
</evidence>
<keyword evidence="3 7" id="KW-0223">Dioxygenase</keyword>
<keyword evidence="4" id="KW-0560">Oxidoreductase</keyword>
<dbReference type="PANTHER" id="PTHR30468">
    <property type="entry name" value="ALPHA-KETOGLUTARATE-DEPENDENT SULFONATE DIOXYGENASE"/>
    <property type="match status" value="1"/>
</dbReference>
<evidence type="ECO:0000259" key="6">
    <source>
        <dbReference type="Pfam" id="PF02668"/>
    </source>
</evidence>